<evidence type="ECO:0000313" key="4">
    <source>
        <dbReference type="Proteomes" id="UP000500767"/>
    </source>
</evidence>
<dbReference type="KEGG" id="lck:HN018_02840"/>
<feature type="compositionally biased region" description="Basic and acidic residues" evidence="1">
    <location>
        <begin position="262"/>
        <end position="274"/>
    </location>
</feature>
<feature type="domain" description="DNA primase/polymerase bifunctional N-terminal" evidence="2">
    <location>
        <begin position="12"/>
        <end position="159"/>
    </location>
</feature>
<dbReference type="SMART" id="SM00943">
    <property type="entry name" value="Prim-Pol"/>
    <property type="match status" value="1"/>
</dbReference>
<name>A0A6M8HLB4_9PROT</name>
<accession>A0A6M8HLB4</accession>
<dbReference type="AlphaFoldDB" id="A0A6M8HLB4"/>
<proteinExistence type="predicted"/>
<dbReference type="SUPFAM" id="SSF56747">
    <property type="entry name" value="Prim-pol domain"/>
    <property type="match status" value="1"/>
</dbReference>
<sequence length="518" mass="56940">MNAIGIPLITSALELGLAVFPCGANKKPAIGKKEGGRGFHDASRDHAEIERMFGRHNARLIGVPTGEVSGWDVLDLDYRHGAKAFEDANAHRMPETRVHETQSGGRHLVFLHAPGVRNSASEIAPGVDVRGSGGYIIMPPSPGYRIVSDADPVHWPTWLLELVLPAPVVERPRAISAQIAPIFVSSKRIEKLIGIALGKVRQAPDGAKHYTLRNQAICLGGLQHLGDFSDSDALTWLMDALPDSAKDRRAAEQTAKWGLETGKARPFELEDRPLPGRPTAVSSSDGNAGEEPPPFGEAEHDQEDVEPPEPTPHQGMDSQAGSDAIEAAVDEMNARYMVVNEAGKAVIYQPDFDPVLHRRYFNRLAFEDLNRLYLNRQVQVGVDEKGRPLFKTASHIWQRHHRRRQYIDGIRFDPSGRDLPAGVLNLWEGFAVTPATGDWSLLRKHMLTIICDGDRVRFNYLLGWMARMVQRPAEQGEVAIVMRGGEGTGKGTLAKALLKIMGQHGLAVSNFEAPGRQF</sequence>
<organism evidence="3 4">
    <name type="scientific">Lichenicola cladoniae</name>
    <dbReference type="NCBI Taxonomy" id="1484109"/>
    <lineage>
        <taxon>Bacteria</taxon>
        <taxon>Pseudomonadati</taxon>
        <taxon>Pseudomonadota</taxon>
        <taxon>Alphaproteobacteria</taxon>
        <taxon>Acetobacterales</taxon>
        <taxon>Acetobacteraceae</taxon>
        <taxon>Lichenicola</taxon>
    </lineage>
</organism>
<evidence type="ECO:0000259" key="2">
    <source>
        <dbReference type="SMART" id="SM00943"/>
    </source>
</evidence>
<feature type="region of interest" description="Disordered" evidence="1">
    <location>
        <begin position="245"/>
        <end position="320"/>
    </location>
</feature>
<dbReference type="RefSeq" id="WP_171836472.1">
    <property type="nucleotide sequence ID" value="NZ_CP053708.1"/>
</dbReference>
<evidence type="ECO:0000313" key="3">
    <source>
        <dbReference type="EMBL" id="QKE89126.1"/>
    </source>
</evidence>
<dbReference type="CDD" id="cd04859">
    <property type="entry name" value="Prim_Pol"/>
    <property type="match status" value="1"/>
</dbReference>
<protein>
    <recommendedName>
        <fullName evidence="2">DNA primase/polymerase bifunctional N-terminal domain-containing protein</fullName>
    </recommendedName>
</protein>
<dbReference type="EMBL" id="CP053708">
    <property type="protein sequence ID" value="QKE89126.1"/>
    <property type="molecule type" value="Genomic_DNA"/>
</dbReference>
<evidence type="ECO:0000256" key="1">
    <source>
        <dbReference type="SAM" id="MobiDB-lite"/>
    </source>
</evidence>
<reference evidence="3 4" key="1">
    <citation type="journal article" date="2014" name="World J. Microbiol. Biotechnol.">
        <title>Biodiversity and physiological characteristics of Antarctic and Arctic lichens-associated bacteria.</title>
        <authorList>
            <person name="Lee Y.M."/>
            <person name="Kim E.H."/>
            <person name="Lee H.K."/>
            <person name="Hong S.G."/>
        </authorList>
    </citation>
    <scope>NUCLEOTIDE SEQUENCE [LARGE SCALE GENOMIC DNA]</scope>
    <source>
        <strain evidence="3 4">PAMC 26569</strain>
    </source>
</reference>
<dbReference type="InterPro" id="IPR015330">
    <property type="entry name" value="DNA_primase/pol_bifunc_N"/>
</dbReference>
<keyword evidence="4" id="KW-1185">Reference proteome</keyword>
<gene>
    <name evidence="3" type="ORF">HN018_02840</name>
</gene>
<dbReference type="Proteomes" id="UP000500767">
    <property type="component" value="Chromosome"/>
</dbReference>
<dbReference type="Pfam" id="PF09250">
    <property type="entry name" value="Prim-Pol"/>
    <property type="match status" value="1"/>
</dbReference>